<feature type="transmembrane region" description="Helical" evidence="13">
    <location>
        <begin position="45"/>
        <end position="66"/>
    </location>
</feature>
<feature type="domain" description="Penicillin-binding protein dimerisation" evidence="15">
    <location>
        <begin position="89"/>
        <end position="242"/>
    </location>
</feature>
<dbReference type="PANTHER" id="PTHR30627">
    <property type="entry name" value="PEPTIDOGLYCAN D,D-TRANSPEPTIDASE"/>
    <property type="match status" value="1"/>
</dbReference>
<keyword evidence="6 13" id="KW-0812">Transmembrane</keyword>
<dbReference type="SUPFAM" id="SSF56601">
    <property type="entry name" value="beta-lactamase/transpeptidase-like"/>
    <property type="match status" value="1"/>
</dbReference>
<dbReference type="SUPFAM" id="SSF56519">
    <property type="entry name" value="Penicillin binding protein dimerisation domain"/>
    <property type="match status" value="1"/>
</dbReference>
<dbReference type="InterPro" id="IPR012338">
    <property type="entry name" value="Beta-lactam/transpept-like"/>
</dbReference>
<keyword evidence="4" id="KW-0997">Cell inner membrane</keyword>
<dbReference type="Gene3D" id="3.40.710.10">
    <property type="entry name" value="DD-peptidase/beta-lactamase superfamily"/>
    <property type="match status" value="1"/>
</dbReference>
<sequence>MANPFFPSFLSGKKRLVKGEHEVSIEPEAQTEQVVEDEALDTKRYIFLFYLIIGVVFLSLFLKLFSLQVVGGARYREQAEGNRLRIRATEAPRGIIYDRNKNPLVKNVASFSLQVYPADLPIKKEDRFALYKKLSEDLNIPLSEIEKVEARRNYQEPVVLKEGLSQDEALLLESKTTEMPVVKVVKQPSREYLPKEFSLSHILGYVSESKGKSGLEESYEEYLKGVDGKQSIEVDALGRVTRILAASPAKAGDSLVLSLDLGLQEQMVKSLLSMMEKTKSKAAVAIAADPQTGGILGMVSLPAYDNNLFTKGVKNNEYEKLLKDPQAPLFNRAISGTYPSGSVIKPVVAAAALEEKIINPKTTISDPGVINIVNKYNPSIVYSFPDWKPGGHGRVDVYKAIEQSCDVFFYALGGGWQNIPGLGEKRLTNWLTKFGLGKKTGIDLSGEKEGFIPTAAWKEKVKKEIWYQGDSYHLAIGQGDFLATPLQILNYTIYFANGGIMYKPHFVTEIDTPEGQLVRKIDPEIVAKDLVSRDNVQVVREGMRRVVTSGTARSLSNLPFTVAGKTGTAQNPHGEPHAWFIAFAPYENPKIATVVLIENGGEGSSAAVPVTREILQYWWENKKF</sequence>
<dbReference type="GO" id="GO:0008360">
    <property type="term" value="P:regulation of cell shape"/>
    <property type="evidence" value="ECO:0007669"/>
    <property type="project" value="UniProtKB-KW"/>
</dbReference>
<dbReference type="PANTHER" id="PTHR30627:SF2">
    <property type="entry name" value="PEPTIDOGLYCAN D,D-TRANSPEPTIDASE MRDA"/>
    <property type="match status" value="1"/>
</dbReference>
<dbReference type="GO" id="GO:0005886">
    <property type="term" value="C:plasma membrane"/>
    <property type="evidence" value="ECO:0007669"/>
    <property type="project" value="UniProtKB-SubCell"/>
</dbReference>
<evidence type="ECO:0000256" key="5">
    <source>
        <dbReference type="ARBA" id="ARBA00022670"/>
    </source>
</evidence>
<evidence type="ECO:0000256" key="1">
    <source>
        <dbReference type="ARBA" id="ARBA00004167"/>
    </source>
</evidence>
<dbReference type="Pfam" id="PF00905">
    <property type="entry name" value="Transpeptidase"/>
    <property type="match status" value="1"/>
</dbReference>
<keyword evidence="12" id="KW-0961">Cell wall biogenesis/degradation</keyword>
<organism evidence="16">
    <name type="scientific">candidate division CPR3 bacterium</name>
    <dbReference type="NCBI Taxonomy" id="2268181"/>
    <lineage>
        <taxon>Bacteria</taxon>
        <taxon>Bacteria division CPR3</taxon>
    </lineage>
</organism>
<dbReference type="InterPro" id="IPR017790">
    <property type="entry name" value="Penicillin-binding_protein_2"/>
</dbReference>
<evidence type="ECO:0000256" key="10">
    <source>
        <dbReference type="ARBA" id="ARBA00022989"/>
    </source>
</evidence>
<dbReference type="Gene3D" id="3.90.1310.10">
    <property type="entry name" value="Penicillin-binding protein 2a (Domain 2)"/>
    <property type="match status" value="1"/>
</dbReference>
<keyword evidence="11 13" id="KW-0472">Membrane</keyword>
<evidence type="ECO:0000256" key="9">
    <source>
        <dbReference type="ARBA" id="ARBA00022984"/>
    </source>
</evidence>
<gene>
    <name evidence="16" type="primary">mrdA</name>
    <name evidence="16" type="ORF">ENV41_02600</name>
</gene>
<evidence type="ECO:0000259" key="15">
    <source>
        <dbReference type="Pfam" id="PF03717"/>
    </source>
</evidence>
<comment type="subcellular location">
    <subcellularLocation>
        <location evidence="2">Cell membrane</location>
    </subcellularLocation>
    <subcellularLocation>
        <location evidence="1">Membrane</location>
        <topology evidence="1">Single-pass membrane protein</topology>
    </subcellularLocation>
</comment>
<name>A0A7V3J9Y1_UNCC3</name>
<dbReference type="EMBL" id="DTGG01000082">
    <property type="protein sequence ID" value="HFZ09006.1"/>
    <property type="molecule type" value="Genomic_DNA"/>
</dbReference>
<dbReference type="NCBIfam" id="TIGR03423">
    <property type="entry name" value="pbp2_mrdA"/>
    <property type="match status" value="1"/>
</dbReference>
<dbReference type="AlphaFoldDB" id="A0A7V3J9Y1"/>
<keyword evidence="7" id="KW-0378">Hydrolase</keyword>
<evidence type="ECO:0000256" key="11">
    <source>
        <dbReference type="ARBA" id="ARBA00023136"/>
    </source>
</evidence>
<evidence type="ECO:0000256" key="2">
    <source>
        <dbReference type="ARBA" id="ARBA00004236"/>
    </source>
</evidence>
<keyword evidence="9" id="KW-0573">Peptidoglycan synthesis</keyword>
<evidence type="ECO:0000256" key="8">
    <source>
        <dbReference type="ARBA" id="ARBA00022960"/>
    </source>
</evidence>
<evidence type="ECO:0000256" key="6">
    <source>
        <dbReference type="ARBA" id="ARBA00022692"/>
    </source>
</evidence>
<dbReference type="Pfam" id="PF03717">
    <property type="entry name" value="PBP_dimer"/>
    <property type="match status" value="1"/>
</dbReference>
<evidence type="ECO:0000256" key="7">
    <source>
        <dbReference type="ARBA" id="ARBA00022801"/>
    </source>
</evidence>
<keyword evidence="5" id="KW-0645">Protease</keyword>
<dbReference type="GO" id="GO:0009252">
    <property type="term" value="P:peptidoglycan biosynthetic process"/>
    <property type="evidence" value="ECO:0007669"/>
    <property type="project" value="UniProtKB-KW"/>
</dbReference>
<keyword evidence="10 13" id="KW-1133">Transmembrane helix</keyword>
<evidence type="ECO:0000256" key="3">
    <source>
        <dbReference type="ARBA" id="ARBA00022475"/>
    </source>
</evidence>
<dbReference type="GO" id="GO:0006508">
    <property type="term" value="P:proteolysis"/>
    <property type="evidence" value="ECO:0007669"/>
    <property type="project" value="UniProtKB-KW"/>
</dbReference>
<evidence type="ECO:0000313" key="16">
    <source>
        <dbReference type="EMBL" id="HFZ09006.1"/>
    </source>
</evidence>
<feature type="domain" description="Penicillin-binding protein transpeptidase" evidence="14">
    <location>
        <begin position="284"/>
        <end position="616"/>
    </location>
</feature>
<dbReference type="GO" id="GO:0071972">
    <property type="term" value="F:peptidoglycan L,D-transpeptidase activity"/>
    <property type="evidence" value="ECO:0007669"/>
    <property type="project" value="TreeGrafter"/>
</dbReference>
<dbReference type="InterPro" id="IPR005311">
    <property type="entry name" value="PBP_dimer"/>
</dbReference>
<evidence type="ECO:0000256" key="4">
    <source>
        <dbReference type="ARBA" id="ARBA00022519"/>
    </source>
</evidence>
<evidence type="ECO:0000256" key="13">
    <source>
        <dbReference type="SAM" id="Phobius"/>
    </source>
</evidence>
<protein>
    <submittedName>
        <fullName evidence="16">Penicillin-binding protein 2</fullName>
    </submittedName>
</protein>
<dbReference type="GO" id="GO:0009002">
    <property type="term" value="F:serine-type D-Ala-D-Ala carboxypeptidase activity"/>
    <property type="evidence" value="ECO:0007669"/>
    <property type="project" value="InterPro"/>
</dbReference>
<dbReference type="InterPro" id="IPR050515">
    <property type="entry name" value="Beta-lactam/transpept"/>
</dbReference>
<dbReference type="InterPro" id="IPR001460">
    <property type="entry name" value="PCN-bd_Tpept"/>
</dbReference>
<comment type="caution">
    <text evidence="16">The sequence shown here is derived from an EMBL/GenBank/DDBJ whole genome shotgun (WGS) entry which is preliminary data.</text>
</comment>
<dbReference type="GO" id="GO:0071555">
    <property type="term" value="P:cell wall organization"/>
    <property type="evidence" value="ECO:0007669"/>
    <property type="project" value="UniProtKB-KW"/>
</dbReference>
<keyword evidence="8" id="KW-0133">Cell shape</keyword>
<dbReference type="InterPro" id="IPR036138">
    <property type="entry name" value="PBP_dimer_sf"/>
</dbReference>
<dbReference type="GO" id="GO:0008658">
    <property type="term" value="F:penicillin binding"/>
    <property type="evidence" value="ECO:0007669"/>
    <property type="project" value="InterPro"/>
</dbReference>
<proteinExistence type="predicted"/>
<keyword evidence="3" id="KW-1003">Cell membrane</keyword>
<evidence type="ECO:0000259" key="14">
    <source>
        <dbReference type="Pfam" id="PF00905"/>
    </source>
</evidence>
<evidence type="ECO:0000256" key="12">
    <source>
        <dbReference type="ARBA" id="ARBA00023316"/>
    </source>
</evidence>
<accession>A0A7V3J9Y1</accession>
<reference evidence="16" key="1">
    <citation type="journal article" date="2020" name="mSystems">
        <title>Genome- and Community-Level Interaction Insights into Carbon Utilization and Element Cycling Functions of Hydrothermarchaeota in Hydrothermal Sediment.</title>
        <authorList>
            <person name="Zhou Z."/>
            <person name="Liu Y."/>
            <person name="Xu W."/>
            <person name="Pan J."/>
            <person name="Luo Z.H."/>
            <person name="Li M."/>
        </authorList>
    </citation>
    <scope>NUCLEOTIDE SEQUENCE [LARGE SCALE GENOMIC DNA]</scope>
    <source>
        <strain evidence="16">SpSt-757</strain>
    </source>
</reference>